<evidence type="ECO:0000313" key="2">
    <source>
        <dbReference type="Proteomes" id="UP000663508"/>
    </source>
</evidence>
<dbReference type="AlphaFoldDB" id="A0A8H8X028"/>
<accession>A0A8H8X028</accession>
<dbReference type="KEGG" id="mind:mvi_61140"/>
<sequence length="68" mass="7327">MANMGTPLTVKVRRRLAGYPTSNRSETGLSKMAFTVDQDVARKGTEAASEQVKGARGFPAMLAPELCR</sequence>
<geneLocation type="plasmid" evidence="1 2">
    <name>pVL1_1</name>
</geneLocation>
<proteinExistence type="predicted"/>
<protein>
    <submittedName>
        <fullName evidence="1">Uncharacterized protein</fullName>
    </submittedName>
</protein>
<keyword evidence="1" id="KW-0614">Plasmid</keyword>
<gene>
    <name evidence="1" type="ORF">mvi_61140</name>
</gene>
<dbReference type="Proteomes" id="UP000663508">
    <property type="component" value="Plasmid pVL1_1"/>
</dbReference>
<organism evidence="1 2">
    <name type="scientific">Methylobacterium indicum</name>
    <dbReference type="NCBI Taxonomy" id="1775910"/>
    <lineage>
        <taxon>Bacteria</taxon>
        <taxon>Pseudomonadati</taxon>
        <taxon>Pseudomonadota</taxon>
        <taxon>Alphaproteobacteria</taxon>
        <taxon>Hyphomicrobiales</taxon>
        <taxon>Methylobacteriaceae</taxon>
        <taxon>Methylobacterium</taxon>
    </lineage>
</organism>
<reference evidence="1" key="1">
    <citation type="submission" date="2020-11" db="EMBL/GenBank/DDBJ databases">
        <title>Complete genome sequence of a novel pathogenic Methylobacterium strain isolated from rice in Vietnam.</title>
        <authorList>
            <person name="Lai K."/>
            <person name="Okazaki S."/>
            <person name="Higashi K."/>
            <person name="Mori H."/>
            <person name="Toyoda A."/>
            <person name="Kurokawa K."/>
        </authorList>
    </citation>
    <scope>NUCLEOTIDE SEQUENCE</scope>
    <source>
        <strain evidence="1">VL1</strain>
        <plasmid evidence="1">pVL1_1</plasmid>
    </source>
</reference>
<dbReference type="EMBL" id="AP024146">
    <property type="protein sequence ID" value="BCM87653.1"/>
    <property type="molecule type" value="Genomic_DNA"/>
</dbReference>
<evidence type="ECO:0000313" key="1">
    <source>
        <dbReference type="EMBL" id="BCM87653.1"/>
    </source>
</evidence>
<name>A0A8H8X028_9HYPH</name>